<dbReference type="GO" id="GO:0016328">
    <property type="term" value="C:lateral plasma membrane"/>
    <property type="evidence" value="ECO:0007669"/>
    <property type="project" value="UniProtKB-SubCell"/>
</dbReference>
<dbReference type="AlphaFoldDB" id="A0A9W7CB71"/>
<gene>
    <name evidence="10" type="ORF">TrLO_g4908</name>
</gene>
<dbReference type="PROSITE" id="PS50042">
    <property type="entry name" value="CNMP_BINDING_3"/>
    <property type="match status" value="1"/>
</dbReference>
<evidence type="ECO:0000256" key="4">
    <source>
        <dbReference type="ARBA" id="ARBA00022473"/>
    </source>
</evidence>
<proteinExistence type="predicted"/>
<evidence type="ECO:0000259" key="9">
    <source>
        <dbReference type="PROSITE" id="PS50042"/>
    </source>
</evidence>
<evidence type="ECO:0000256" key="8">
    <source>
        <dbReference type="SAM" id="MobiDB-lite"/>
    </source>
</evidence>
<name>A0A9W7CB71_9STRA</name>
<evidence type="ECO:0000313" key="10">
    <source>
        <dbReference type="EMBL" id="GMI01411.1"/>
    </source>
</evidence>
<evidence type="ECO:0000256" key="2">
    <source>
        <dbReference type="ARBA" id="ARBA00004435"/>
    </source>
</evidence>
<keyword evidence="4" id="KW-0217">Developmental protein</keyword>
<feature type="compositionally biased region" description="Low complexity" evidence="8">
    <location>
        <begin position="1"/>
        <end position="18"/>
    </location>
</feature>
<keyword evidence="3" id="KW-0796">Tight junction</keyword>
<keyword evidence="5" id="KW-0130">Cell adhesion</keyword>
<dbReference type="PANTHER" id="PTHR12101:SF17">
    <property type="entry name" value="BLOOD VESSEL EPICARDIAL SUBSTANCE"/>
    <property type="match status" value="1"/>
</dbReference>
<evidence type="ECO:0000256" key="7">
    <source>
        <dbReference type="ARBA" id="ARBA00023180"/>
    </source>
</evidence>
<keyword evidence="11" id="KW-1185">Reference proteome</keyword>
<evidence type="ECO:0000256" key="3">
    <source>
        <dbReference type="ARBA" id="ARBA00022427"/>
    </source>
</evidence>
<dbReference type="OrthoDB" id="425611at2759"/>
<dbReference type="GO" id="GO:0007155">
    <property type="term" value="P:cell adhesion"/>
    <property type="evidence" value="ECO:0007669"/>
    <property type="project" value="UniProtKB-KW"/>
</dbReference>
<dbReference type="SMART" id="SM00100">
    <property type="entry name" value="cNMP"/>
    <property type="match status" value="1"/>
</dbReference>
<reference evidence="11" key="1">
    <citation type="journal article" date="2023" name="Commun. Biol.">
        <title>Genome analysis of Parmales, the sister group of diatoms, reveals the evolutionary specialization of diatoms from phago-mixotrophs to photoautotrophs.</title>
        <authorList>
            <person name="Ban H."/>
            <person name="Sato S."/>
            <person name="Yoshikawa S."/>
            <person name="Yamada K."/>
            <person name="Nakamura Y."/>
            <person name="Ichinomiya M."/>
            <person name="Sato N."/>
            <person name="Blanc-Mathieu R."/>
            <person name="Endo H."/>
            <person name="Kuwata A."/>
            <person name="Ogata H."/>
        </authorList>
    </citation>
    <scope>NUCLEOTIDE SEQUENCE [LARGE SCALE GENOMIC DNA]</scope>
    <source>
        <strain evidence="11">NIES 3700</strain>
    </source>
</reference>
<organism evidence="10 11">
    <name type="scientific">Triparma laevis f. longispina</name>
    <dbReference type="NCBI Taxonomy" id="1714387"/>
    <lineage>
        <taxon>Eukaryota</taxon>
        <taxon>Sar</taxon>
        <taxon>Stramenopiles</taxon>
        <taxon>Ochrophyta</taxon>
        <taxon>Bolidophyceae</taxon>
        <taxon>Parmales</taxon>
        <taxon>Triparmaceae</taxon>
        <taxon>Triparma</taxon>
    </lineage>
</organism>
<comment type="caution">
    <text evidence="10">The sequence shown here is derived from an EMBL/GenBank/DDBJ whole genome shotgun (WGS) entry which is preliminary data.</text>
</comment>
<dbReference type="InterPro" id="IPR014710">
    <property type="entry name" value="RmlC-like_jellyroll"/>
</dbReference>
<sequence>MLSLLRSSGRLSSLGRSSTHLPTLHPSTSLNNIHRFQPSSRTQIRHFFSWRRGRDSFPSFTSSLTRLRSQLRKSTTLRVEGGNGNLENLKKVMNGRLTLPGTKSSCTVAEAFGHASFALVALSYSFEDPLLLRSLAVTGSSCMLFFTYYHPHGKPLWLPWRWNLIFIGVNLWQIGGLLEERYRATLMSKEDSRVHKNYLSEFDKTDWAKLVRIGERGKLDTKEVLFYQGVMNDTVSLIVDGELECLVDGERTYVLKPGNFVAEAGLHAGASVKGDVKTSGTVKATKPTTIIKFNRAELCNLLEANVSLRKSLQSRLSWDIVSKLKLQRHALENGGIKADAKKWTQKRNVQTEQRYEALLSAFIKNGTISPRDRQVIEKYRSIHVIEEDVHLRALKGLGWTGNQYKLGHQENETSIKRRAEIERRNSDLSL</sequence>
<evidence type="ECO:0000313" key="11">
    <source>
        <dbReference type="Proteomes" id="UP001165122"/>
    </source>
</evidence>
<dbReference type="GO" id="GO:0030552">
    <property type="term" value="F:cAMP binding"/>
    <property type="evidence" value="ECO:0007669"/>
    <property type="project" value="TreeGrafter"/>
</dbReference>
<evidence type="ECO:0000256" key="1">
    <source>
        <dbReference type="ARBA" id="ARBA00004124"/>
    </source>
</evidence>
<dbReference type="GO" id="GO:0005923">
    <property type="term" value="C:bicellular tight junction"/>
    <property type="evidence" value="ECO:0007669"/>
    <property type="project" value="UniProtKB-SubCell"/>
</dbReference>
<accession>A0A9W7CB71</accession>
<protein>
    <recommendedName>
        <fullName evidence="9">Cyclic nucleotide-binding domain-containing protein</fullName>
    </recommendedName>
</protein>
<dbReference type="InterPro" id="IPR006916">
    <property type="entry name" value="POPDC1-3"/>
</dbReference>
<keyword evidence="7" id="KW-0325">Glycoprotein</keyword>
<dbReference type="SUPFAM" id="SSF51206">
    <property type="entry name" value="cAMP-binding domain-like"/>
    <property type="match status" value="1"/>
</dbReference>
<evidence type="ECO:0000256" key="5">
    <source>
        <dbReference type="ARBA" id="ARBA00022889"/>
    </source>
</evidence>
<dbReference type="CDD" id="cd00038">
    <property type="entry name" value="CAP_ED"/>
    <property type="match status" value="1"/>
</dbReference>
<dbReference type="Gene3D" id="2.60.120.10">
    <property type="entry name" value="Jelly Rolls"/>
    <property type="match status" value="1"/>
</dbReference>
<feature type="domain" description="Cyclic nucleotide-binding" evidence="9">
    <location>
        <begin position="198"/>
        <end position="319"/>
    </location>
</feature>
<dbReference type="PANTHER" id="PTHR12101">
    <property type="entry name" value="POPEYE DOMAIN CONTAINING PROTEIN"/>
    <property type="match status" value="1"/>
</dbReference>
<comment type="subcellular location">
    <subcellularLocation>
        <location evidence="2">Cell junction</location>
        <location evidence="2">Tight junction</location>
    </subcellularLocation>
    <subcellularLocation>
        <location evidence="1">Lateral cell membrane</location>
    </subcellularLocation>
</comment>
<keyword evidence="6" id="KW-0965">Cell junction</keyword>
<evidence type="ECO:0000256" key="6">
    <source>
        <dbReference type="ARBA" id="ARBA00022949"/>
    </source>
</evidence>
<feature type="region of interest" description="Disordered" evidence="8">
    <location>
        <begin position="1"/>
        <end position="26"/>
    </location>
</feature>
<dbReference type="InterPro" id="IPR000595">
    <property type="entry name" value="cNMP-bd_dom"/>
</dbReference>
<dbReference type="InterPro" id="IPR018490">
    <property type="entry name" value="cNMP-bd_dom_sf"/>
</dbReference>
<dbReference type="Proteomes" id="UP001165122">
    <property type="component" value="Unassembled WGS sequence"/>
</dbReference>
<dbReference type="EMBL" id="BRXW01000034">
    <property type="protein sequence ID" value="GMI01411.1"/>
    <property type="molecule type" value="Genomic_DNA"/>
</dbReference>